<feature type="region of interest" description="Disordered" evidence="1">
    <location>
        <begin position="221"/>
        <end position="262"/>
    </location>
</feature>
<feature type="compositionally biased region" description="Basic and acidic residues" evidence="1">
    <location>
        <begin position="221"/>
        <end position="239"/>
    </location>
</feature>
<organism evidence="2 3">
    <name type="scientific">Triparma columacea</name>
    <dbReference type="NCBI Taxonomy" id="722753"/>
    <lineage>
        <taxon>Eukaryota</taxon>
        <taxon>Sar</taxon>
        <taxon>Stramenopiles</taxon>
        <taxon>Ochrophyta</taxon>
        <taxon>Bolidophyceae</taxon>
        <taxon>Parmales</taxon>
        <taxon>Triparmaceae</taxon>
        <taxon>Triparma</taxon>
    </lineage>
</organism>
<feature type="region of interest" description="Disordered" evidence="1">
    <location>
        <begin position="744"/>
        <end position="805"/>
    </location>
</feature>
<dbReference type="EMBL" id="BRYA01000935">
    <property type="protein sequence ID" value="GMI36026.1"/>
    <property type="molecule type" value="Genomic_DNA"/>
</dbReference>
<evidence type="ECO:0000256" key="1">
    <source>
        <dbReference type="SAM" id="MobiDB-lite"/>
    </source>
</evidence>
<feature type="compositionally biased region" description="Polar residues" evidence="1">
    <location>
        <begin position="1"/>
        <end position="27"/>
    </location>
</feature>
<feature type="compositionally biased region" description="Low complexity" evidence="1">
    <location>
        <begin position="36"/>
        <end position="49"/>
    </location>
</feature>
<feature type="compositionally biased region" description="Gly residues" evidence="1">
    <location>
        <begin position="750"/>
        <end position="770"/>
    </location>
</feature>
<proteinExistence type="predicted"/>
<sequence length="888" mass="95172">MKKPPSSSLPPTRVSLSGGSSRPTSRLKSTRLRPITSELLSSTSSTSVRVGGGKVHKKGFSTDFRLNNAHLKGTYPGGYMRKPSRFKKGCGDSSEMLVDMIERGIIKHEEWGSVTTTGDNGVEHKDDDVSFVSVFSGVEVRGITKPKRPGVGMIKSGSSTEGREAYERHMAEMMDKYQKELAAQANVKREDYVLKPIKCRSMEDLVPVEVPVNETERKKALRIRELQREHERRREENKGRRVGTKPQQQQRGRGEEYGLQFREESKDTYGAEYWEGAENTSPYPPPASSVGDDSVLGVGLIVDQVGFGISSDVPSALGGDATTGSIETLRSGDFVKTKEDEGGRIGTEGGGGGSNNGHNDNDVTDNNAAATREDVGDDAEGGAAPKVSNQQQQQQQQQQAQVGSRARSASQGSAVSVLSGSVTTAPRLNPPAPPNKQGGSPDENNVGRGRYSMSVLGKETEVGGKGRGGEGGVVLFVSTDDYRGGDCGKEWILKARDGSSLEEVREAVREVMVMPDSCKLKVWVKSDREGRGWQILEDEIGWRDTYNMARVRGRDILIKAAVVGLVGGEDEAFGEVGGVVGGEVGDMVERGSSAPATESAPAPAGVVKGPLPASPTAATALPDRAPHVLHVHTNTKDINHHIPAEFSLEPTMIPNHLVKRDQETEKHYKDKLQEWQSVMSNTGSSSVKSSVKSSSAINNNNNNNNNITTNSHTSSNFSPYNSSMGVGEKGIVSEYTKMLSGIEVDKRGGGRGSGGGGEGGMEGVRDGGGYHNNNMGGREGGKGGGDGGSVGGGDRGGLEGKRTGGLLNTVMGASVRKLKGTPFMEERDRRSRAKLAQLLEEGLRRKGRKKMISTYEKSDIMGGTDYEFGRSLEKFGFDQLFGEDDDNK</sequence>
<dbReference type="AlphaFoldDB" id="A0A9W7G8I6"/>
<feature type="region of interest" description="Disordered" evidence="1">
    <location>
        <begin position="312"/>
        <end position="449"/>
    </location>
</feature>
<comment type="caution">
    <text evidence="2">The sequence shown here is derived from an EMBL/GenBank/DDBJ whole genome shotgun (WGS) entry which is preliminary data.</text>
</comment>
<evidence type="ECO:0000313" key="2">
    <source>
        <dbReference type="EMBL" id="GMI36026.1"/>
    </source>
</evidence>
<feature type="compositionally biased region" description="Low complexity" evidence="1">
    <location>
        <begin position="390"/>
        <end position="417"/>
    </location>
</feature>
<feature type="compositionally biased region" description="Gly residues" evidence="1">
    <location>
        <begin position="782"/>
        <end position="795"/>
    </location>
</feature>
<keyword evidence="3" id="KW-1185">Reference proteome</keyword>
<reference evidence="3" key="1">
    <citation type="journal article" date="2023" name="Commun. Biol.">
        <title>Genome analysis of Parmales, the sister group of diatoms, reveals the evolutionary specialization of diatoms from phago-mixotrophs to photoautotrophs.</title>
        <authorList>
            <person name="Ban H."/>
            <person name="Sato S."/>
            <person name="Yoshikawa S."/>
            <person name="Yamada K."/>
            <person name="Nakamura Y."/>
            <person name="Ichinomiya M."/>
            <person name="Sato N."/>
            <person name="Blanc-Mathieu R."/>
            <person name="Endo H."/>
            <person name="Kuwata A."/>
            <person name="Ogata H."/>
        </authorList>
    </citation>
    <scope>NUCLEOTIDE SEQUENCE [LARGE SCALE GENOMIC DNA]</scope>
</reference>
<accession>A0A9W7G8I6</accession>
<name>A0A9W7G8I6_9STRA</name>
<gene>
    <name evidence="2" type="ORF">TrCOL_g13192</name>
</gene>
<dbReference type="Proteomes" id="UP001165065">
    <property type="component" value="Unassembled WGS sequence"/>
</dbReference>
<feature type="compositionally biased region" description="Basic and acidic residues" evidence="1">
    <location>
        <begin position="333"/>
        <end position="343"/>
    </location>
</feature>
<feature type="region of interest" description="Disordered" evidence="1">
    <location>
        <begin position="1"/>
        <end position="59"/>
    </location>
</feature>
<feature type="compositionally biased region" description="Gly residues" evidence="1">
    <location>
        <begin position="344"/>
        <end position="355"/>
    </location>
</feature>
<evidence type="ECO:0000313" key="3">
    <source>
        <dbReference type="Proteomes" id="UP001165065"/>
    </source>
</evidence>
<feature type="region of interest" description="Disordered" evidence="1">
    <location>
        <begin position="677"/>
        <end position="721"/>
    </location>
</feature>
<feature type="compositionally biased region" description="Basic and acidic residues" evidence="1">
    <location>
        <begin position="252"/>
        <end position="262"/>
    </location>
</feature>
<protein>
    <submittedName>
        <fullName evidence="2">Uncharacterized protein</fullName>
    </submittedName>
</protein>
<feature type="compositionally biased region" description="Low complexity" evidence="1">
    <location>
        <begin position="680"/>
        <end position="716"/>
    </location>
</feature>